<keyword evidence="1 5" id="KW-0963">Cytoplasm</keyword>
<dbReference type="Pfam" id="PF01782">
    <property type="entry name" value="RimM"/>
    <property type="match status" value="1"/>
</dbReference>
<protein>
    <recommendedName>
        <fullName evidence="5">Ribosome maturation factor RimM</fullName>
    </recommendedName>
</protein>
<comment type="caution">
    <text evidence="8">The sequence shown here is derived from an EMBL/GenBank/DDBJ whole genome shotgun (WGS) entry which is preliminary data.</text>
</comment>
<evidence type="ECO:0000313" key="9">
    <source>
        <dbReference type="Proteomes" id="UP001424459"/>
    </source>
</evidence>
<comment type="subcellular location">
    <subcellularLocation>
        <location evidence="5">Cytoplasm</location>
    </subcellularLocation>
</comment>
<evidence type="ECO:0000313" key="8">
    <source>
        <dbReference type="EMBL" id="GAA4041346.1"/>
    </source>
</evidence>
<accession>A0ABP7UEA1</accession>
<dbReference type="HAMAP" id="MF_00014">
    <property type="entry name" value="Ribosome_mat_RimM"/>
    <property type="match status" value="1"/>
</dbReference>
<organism evidence="8 9">
    <name type="scientific">Sphingomonas rosea</name>
    <dbReference type="NCBI Taxonomy" id="335605"/>
    <lineage>
        <taxon>Bacteria</taxon>
        <taxon>Pseudomonadati</taxon>
        <taxon>Pseudomonadota</taxon>
        <taxon>Alphaproteobacteria</taxon>
        <taxon>Sphingomonadales</taxon>
        <taxon>Sphingomonadaceae</taxon>
        <taxon>Sphingomonas</taxon>
    </lineage>
</organism>
<dbReference type="InterPro" id="IPR056792">
    <property type="entry name" value="PRC_RimM"/>
</dbReference>
<dbReference type="InterPro" id="IPR036976">
    <property type="entry name" value="RimM_N_sf"/>
</dbReference>
<gene>
    <name evidence="5 8" type="primary">rimM</name>
    <name evidence="8" type="ORF">GCM10022281_22910</name>
</gene>
<comment type="domain">
    <text evidence="5">The PRC barrel domain binds ribosomal protein uS19.</text>
</comment>
<evidence type="ECO:0000256" key="1">
    <source>
        <dbReference type="ARBA" id="ARBA00022490"/>
    </source>
</evidence>
<dbReference type="Proteomes" id="UP001424459">
    <property type="component" value="Unassembled WGS sequence"/>
</dbReference>
<comment type="similarity">
    <text evidence="5">Belongs to the RimM family.</text>
</comment>
<dbReference type="Gene3D" id="2.30.30.240">
    <property type="entry name" value="PRC-barrel domain"/>
    <property type="match status" value="1"/>
</dbReference>
<dbReference type="Pfam" id="PF24986">
    <property type="entry name" value="PRC_RimM"/>
    <property type="match status" value="1"/>
</dbReference>
<dbReference type="PANTHER" id="PTHR33692">
    <property type="entry name" value="RIBOSOME MATURATION FACTOR RIMM"/>
    <property type="match status" value="1"/>
</dbReference>
<feature type="domain" description="Ribosome maturation factor RimM PRC barrel" evidence="7">
    <location>
        <begin position="98"/>
        <end position="158"/>
    </location>
</feature>
<evidence type="ECO:0000259" key="6">
    <source>
        <dbReference type="Pfam" id="PF01782"/>
    </source>
</evidence>
<proteinExistence type="inferred from homology"/>
<dbReference type="PANTHER" id="PTHR33692:SF1">
    <property type="entry name" value="RIBOSOME MATURATION FACTOR RIMM"/>
    <property type="match status" value="1"/>
</dbReference>
<evidence type="ECO:0000256" key="2">
    <source>
        <dbReference type="ARBA" id="ARBA00022517"/>
    </source>
</evidence>
<dbReference type="EMBL" id="BAABBR010000001">
    <property type="protein sequence ID" value="GAA4041346.1"/>
    <property type="molecule type" value="Genomic_DNA"/>
</dbReference>
<evidence type="ECO:0000256" key="4">
    <source>
        <dbReference type="ARBA" id="ARBA00023186"/>
    </source>
</evidence>
<dbReference type="NCBIfam" id="TIGR02273">
    <property type="entry name" value="16S_RimM"/>
    <property type="match status" value="1"/>
</dbReference>
<keyword evidence="2 5" id="KW-0690">Ribosome biogenesis</keyword>
<dbReference type="InterPro" id="IPR009000">
    <property type="entry name" value="Transl_B-barrel_sf"/>
</dbReference>
<reference evidence="9" key="1">
    <citation type="journal article" date="2019" name="Int. J. Syst. Evol. Microbiol.">
        <title>The Global Catalogue of Microorganisms (GCM) 10K type strain sequencing project: providing services to taxonomists for standard genome sequencing and annotation.</title>
        <authorList>
            <consortium name="The Broad Institute Genomics Platform"/>
            <consortium name="The Broad Institute Genome Sequencing Center for Infectious Disease"/>
            <person name="Wu L."/>
            <person name="Ma J."/>
        </authorList>
    </citation>
    <scope>NUCLEOTIDE SEQUENCE [LARGE SCALE GENOMIC DNA]</scope>
    <source>
        <strain evidence="9">JCM 17564</strain>
    </source>
</reference>
<sequence length="162" mass="17145">MHMTDRITLAAIAGAHGVRGEVRLKLFGDGPESLRAHDKLHVGGQLRRLLNVGGTAKSPTARFEGVSDRNAAEALRGTLVEVDRDALPPLEDGEYYHADLLGLPCVDPSGEALGTVVAVENFGAGDLLEIEREGGKRALIPFRPGIADLADGRITCDPAFLA</sequence>
<dbReference type="SUPFAM" id="SSF50346">
    <property type="entry name" value="PRC-barrel domain"/>
    <property type="match status" value="1"/>
</dbReference>
<evidence type="ECO:0000256" key="5">
    <source>
        <dbReference type="HAMAP-Rule" id="MF_00014"/>
    </source>
</evidence>
<keyword evidence="3 5" id="KW-0698">rRNA processing</keyword>
<keyword evidence="9" id="KW-1185">Reference proteome</keyword>
<dbReference type="SUPFAM" id="SSF50447">
    <property type="entry name" value="Translation proteins"/>
    <property type="match status" value="1"/>
</dbReference>
<dbReference type="InterPro" id="IPR002676">
    <property type="entry name" value="RimM_N"/>
</dbReference>
<dbReference type="Gene3D" id="2.40.30.60">
    <property type="entry name" value="RimM"/>
    <property type="match status" value="1"/>
</dbReference>
<dbReference type="InterPro" id="IPR011961">
    <property type="entry name" value="RimM"/>
</dbReference>
<evidence type="ECO:0000259" key="7">
    <source>
        <dbReference type="Pfam" id="PF24986"/>
    </source>
</evidence>
<comment type="subunit">
    <text evidence="5">Binds ribosomal protein uS19.</text>
</comment>
<dbReference type="InterPro" id="IPR011033">
    <property type="entry name" value="PRC_barrel-like_sf"/>
</dbReference>
<comment type="function">
    <text evidence="5">An accessory protein needed during the final step in the assembly of 30S ribosomal subunit, possibly for assembly of the head region. Essential for efficient processing of 16S rRNA. May be needed both before and after RbfA during the maturation of 16S rRNA. It has affinity for free ribosomal 30S subunits but not for 70S ribosomes.</text>
</comment>
<evidence type="ECO:0000256" key="3">
    <source>
        <dbReference type="ARBA" id="ARBA00022552"/>
    </source>
</evidence>
<keyword evidence="4 5" id="KW-0143">Chaperone</keyword>
<feature type="domain" description="RimM N-terminal" evidence="6">
    <location>
        <begin position="9"/>
        <end position="85"/>
    </location>
</feature>
<name>A0ABP7UEA1_9SPHN</name>